<comment type="caution">
    <text evidence="2">The sequence shown here is derived from an EMBL/GenBank/DDBJ whole genome shotgun (WGS) entry which is preliminary data.</text>
</comment>
<protein>
    <submittedName>
        <fullName evidence="2">Uncharacterized protein</fullName>
    </submittedName>
</protein>
<dbReference type="RefSeq" id="WP_425346607.1">
    <property type="nucleotide sequence ID" value="NZ_JBGUBD010000011.1"/>
</dbReference>
<keyword evidence="3" id="KW-1185">Reference proteome</keyword>
<gene>
    <name evidence="2" type="ORF">ACERK3_15450</name>
</gene>
<name>A0ABV4U7W8_9BACT</name>
<feature type="region of interest" description="Disordered" evidence="1">
    <location>
        <begin position="177"/>
        <end position="197"/>
    </location>
</feature>
<evidence type="ECO:0000313" key="2">
    <source>
        <dbReference type="EMBL" id="MFA9479683.1"/>
    </source>
</evidence>
<dbReference type="EMBL" id="JBGUBD010000011">
    <property type="protein sequence ID" value="MFA9479683.1"/>
    <property type="molecule type" value="Genomic_DNA"/>
</dbReference>
<evidence type="ECO:0000256" key="1">
    <source>
        <dbReference type="SAM" id="MobiDB-lite"/>
    </source>
</evidence>
<accession>A0ABV4U7W8</accession>
<sequence length="197" mass="21721">MSRQPATDTASIQNKIGDALRKAIEPLLEQPATVFDDQIKSLEELLAKSDQLPKSSLQSVKDGLRSLEEAREQANQDYLGQVRSNIATAVLSAVRAVDPKVPLAIRQTQQQPLPAIPEKKPVRKQRMSRAQSEQYADQVEKALPTTKSGNWVSRSEIVEKSGVPEEAIQSILLKLQRSGRAESNGQRGSAGGWRRTE</sequence>
<organism evidence="2 3">
    <name type="scientific">Natronomicrosphaera hydrolytica</name>
    <dbReference type="NCBI Taxonomy" id="3242702"/>
    <lineage>
        <taxon>Bacteria</taxon>
        <taxon>Pseudomonadati</taxon>
        <taxon>Planctomycetota</taxon>
        <taxon>Phycisphaerae</taxon>
        <taxon>Phycisphaerales</taxon>
        <taxon>Phycisphaeraceae</taxon>
        <taxon>Natronomicrosphaera</taxon>
    </lineage>
</organism>
<dbReference type="Proteomes" id="UP001575105">
    <property type="component" value="Unassembled WGS sequence"/>
</dbReference>
<evidence type="ECO:0000313" key="3">
    <source>
        <dbReference type="Proteomes" id="UP001575105"/>
    </source>
</evidence>
<proteinExistence type="predicted"/>
<reference evidence="2 3" key="1">
    <citation type="submission" date="2024-08" db="EMBL/GenBank/DDBJ databases">
        <title>Whole-genome sequencing of halo(alkali)philic microorganisms from hypersaline lakes.</title>
        <authorList>
            <person name="Sorokin D.Y."/>
            <person name="Merkel A.Y."/>
            <person name="Messina E."/>
            <person name="Yakimov M."/>
        </authorList>
    </citation>
    <scope>NUCLEOTIDE SEQUENCE [LARGE SCALE GENOMIC DNA]</scope>
    <source>
        <strain evidence="2 3">AB-hyl4</strain>
    </source>
</reference>